<dbReference type="GO" id="GO:0006955">
    <property type="term" value="P:immune response"/>
    <property type="evidence" value="ECO:0007669"/>
    <property type="project" value="TreeGrafter"/>
</dbReference>
<reference evidence="16" key="1">
    <citation type="submission" date="2025-08" db="UniProtKB">
        <authorList>
            <consortium name="RefSeq"/>
        </authorList>
    </citation>
    <scope>IDENTIFICATION</scope>
    <source>
        <strain evidence="16">Wakin</strain>
        <tissue evidence="16">Muscle</tissue>
    </source>
</reference>
<sequence length="197" mass="22127">MITRFYFICVSALLIHKVSLQVTGDIGGSVLLSCSSDEPGQDIEVHWRQNGSKIVYDIIKGKESVEQQETRYKNRVETFPEGYERGNFSIKLNKLQIIDGGRYTCLISHSSEHKTVELIIKEPTAGNGTKLPSTDNVTKLPTEEPKTDGVTPSPLIWVTIVVLLVMIIVCFIIGYRKKIQSALFSPVMTEDKEPRQK</sequence>
<keyword evidence="9" id="KW-0325">Glycoprotein</keyword>
<evidence type="ECO:0000256" key="1">
    <source>
        <dbReference type="ARBA" id="ARBA00004251"/>
    </source>
</evidence>
<dbReference type="PANTHER" id="PTHR25466">
    <property type="entry name" value="T-LYMPHOCYTE ACTIVATION ANTIGEN"/>
    <property type="match status" value="1"/>
</dbReference>
<evidence type="ECO:0000313" key="16">
    <source>
        <dbReference type="RefSeq" id="XP_026053944.1"/>
    </source>
</evidence>
<dbReference type="GO" id="GO:0042130">
    <property type="term" value="P:negative regulation of T cell proliferation"/>
    <property type="evidence" value="ECO:0007669"/>
    <property type="project" value="TreeGrafter"/>
</dbReference>
<feature type="domain" description="Ig-like" evidence="14">
    <location>
        <begin position="27"/>
        <end position="117"/>
    </location>
</feature>
<dbReference type="Pfam" id="PF07686">
    <property type="entry name" value="V-set"/>
    <property type="match status" value="1"/>
</dbReference>
<dbReference type="InterPro" id="IPR003599">
    <property type="entry name" value="Ig_sub"/>
</dbReference>
<dbReference type="GO" id="GO:0007166">
    <property type="term" value="P:cell surface receptor signaling pathway"/>
    <property type="evidence" value="ECO:0007669"/>
    <property type="project" value="TreeGrafter"/>
</dbReference>
<dbReference type="PROSITE" id="PS50835">
    <property type="entry name" value="IG_LIKE"/>
    <property type="match status" value="1"/>
</dbReference>
<evidence type="ECO:0000256" key="4">
    <source>
        <dbReference type="ARBA" id="ARBA00022729"/>
    </source>
</evidence>
<name>A0A6P6J1M7_CARAU</name>
<keyword evidence="8" id="KW-0675">Receptor</keyword>
<comment type="subcellular location">
    <subcellularLocation>
        <location evidence="1">Cell membrane</location>
        <topology evidence="1">Single-pass type I membrane protein</topology>
    </subcellularLocation>
</comment>
<dbReference type="GO" id="GO:0071222">
    <property type="term" value="P:cellular response to lipopolysaccharide"/>
    <property type="evidence" value="ECO:0007669"/>
    <property type="project" value="TreeGrafter"/>
</dbReference>
<keyword evidence="10" id="KW-0393">Immunoglobulin domain</keyword>
<evidence type="ECO:0000256" key="10">
    <source>
        <dbReference type="ARBA" id="ARBA00023319"/>
    </source>
</evidence>
<feature type="transmembrane region" description="Helical" evidence="12">
    <location>
        <begin position="155"/>
        <end position="175"/>
    </location>
</feature>
<dbReference type="InterPro" id="IPR036179">
    <property type="entry name" value="Ig-like_dom_sf"/>
</dbReference>
<evidence type="ECO:0000256" key="13">
    <source>
        <dbReference type="SAM" id="SignalP"/>
    </source>
</evidence>
<dbReference type="KEGG" id="caua:113039970"/>
<evidence type="ECO:0000256" key="3">
    <source>
        <dbReference type="ARBA" id="ARBA00022692"/>
    </source>
</evidence>
<dbReference type="GO" id="GO:0042102">
    <property type="term" value="P:positive regulation of T cell proliferation"/>
    <property type="evidence" value="ECO:0007669"/>
    <property type="project" value="TreeGrafter"/>
</dbReference>
<keyword evidence="4 13" id="KW-0732">Signal</keyword>
<evidence type="ECO:0000256" key="11">
    <source>
        <dbReference type="SAM" id="MobiDB-lite"/>
    </source>
</evidence>
<dbReference type="InterPro" id="IPR051713">
    <property type="entry name" value="T-cell_Activation_Regulation"/>
</dbReference>
<keyword evidence="5 12" id="KW-1133">Transmembrane helix</keyword>
<dbReference type="AlphaFoldDB" id="A0A6P6J1M7"/>
<feature type="region of interest" description="Disordered" evidence="11">
    <location>
        <begin position="125"/>
        <end position="147"/>
    </location>
</feature>
<keyword evidence="7" id="KW-1015">Disulfide bond</keyword>
<evidence type="ECO:0000313" key="15">
    <source>
        <dbReference type="Proteomes" id="UP000515129"/>
    </source>
</evidence>
<keyword evidence="6 12" id="KW-0472">Membrane</keyword>
<evidence type="ECO:0000256" key="2">
    <source>
        <dbReference type="ARBA" id="ARBA00022475"/>
    </source>
</evidence>
<dbReference type="InterPro" id="IPR013783">
    <property type="entry name" value="Ig-like_fold"/>
</dbReference>
<dbReference type="GeneID" id="113039970"/>
<evidence type="ECO:0000259" key="14">
    <source>
        <dbReference type="PROSITE" id="PS50835"/>
    </source>
</evidence>
<accession>A0A6P6J1M7</accession>
<dbReference type="SMART" id="SM00409">
    <property type="entry name" value="IG"/>
    <property type="match status" value="1"/>
</dbReference>
<evidence type="ECO:0000256" key="7">
    <source>
        <dbReference type="ARBA" id="ARBA00023157"/>
    </source>
</evidence>
<dbReference type="Gene3D" id="2.60.40.10">
    <property type="entry name" value="Immunoglobulins"/>
    <property type="match status" value="1"/>
</dbReference>
<organism evidence="15 16">
    <name type="scientific">Carassius auratus</name>
    <name type="common">Goldfish</name>
    <dbReference type="NCBI Taxonomy" id="7957"/>
    <lineage>
        <taxon>Eukaryota</taxon>
        <taxon>Metazoa</taxon>
        <taxon>Chordata</taxon>
        <taxon>Craniata</taxon>
        <taxon>Vertebrata</taxon>
        <taxon>Euteleostomi</taxon>
        <taxon>Actinopterygii</taxon>
        <taxon>Neopterygii</taxon>
        <taxon>Teleostei</taxon>
        <taxon>Ostariophysi</taxon>
        <taxon>Cypriniformes</taxon>
        <taxon>Cyprinidae</taxon>
        <taxon>Cyprininae</taxon>
        <taxon>Carassius</taxon>
    </lineage>
</organism>
<gene>
    <name evidence="16" type="primary">LOC113039970</name>
</gene>
<feature type="compositionally biased region" description="Polar residues" evidence="11">
    <location>
        <begin position="126"/>
        <end position="139"/>
    </location>
</feature>
<evidence type="ECO:0000256" key="5">
    <source>
        <dbReference type="ARBA" id="ARBA00022989"/>
    </source>
</evidence>
<dbReference type="SUPFAM" id="SSF48726">
    <property type="entry name" value="Immunoglobulin"/>
    <property type="match status" value="1"/>
</dbReference>
<evidence type="ECO:0000256" key="6">
    <source>
        <dbReference type="ARBA" id="ARBA00023136"/>
    </source>
</evidence>
<dbReference type="Proteomes" id="UP000515129">
    <property type="component" value="Chromosome 22"/>
</dbReference>
<protein>
    <submittedName>
        <fullName evidence="16">CD276 antigen homolog</fullName>
    </submittedName>
</protein>
<proteinExistence type="predicted"/>
<feature type="chain" id="PRO_5027714863" evidence="13">
    <location>
        <begin position="21"/>
        <end position="197"/>
    </location>
</feature>
<dbReference type="OrthoDB" id="9898017at2759"/>
<dbReference type="GO" id="GO:0009897">
    <property type="term" value="C:external side of plasma membrane"/>
    <property type="evidence" value="ECO:0007669"/>
    <property type="project" value="TreeGrafter"/>
</dbReference>
<dbReference type="InterPro" id="IPR007110">
    <property type="entry name" value="Ig-like_dom"/>
</dbReference>
<dbReference type="GO" id="GO:0031295">
    <property type="term" value="P:T cell costimulation"/>
    <property type="evidence" value="ECO:0007669"/>
    <property type="project" value="TreeGrafter"/>
</dbReference>
<keyword evidence="2" id="KW-1003">Cell membrane</keyword>
<evidence type="ECO:0000256" key="9">
    <source>
        <dbReference type="ARBA" id="ARBA00023180"/>
    </source>
</evidence>
<dbReference type="FunFam" id="2.60.40.10:FF:000142">
    <property type="entry name" value="V-set domain-containing T-cell activation inhibitor 1"/>
    <property type="match status" value="1"/>
</dbReference>
<keyword evidence="3 12" id="KW-0812">Transmembrane</keyword>
<dbReference type="RefSeq" id="XP_026053944.1">
    <property type="nucleotide sequence ID" value="XM_026198159.1"/>
</dbReference>
<evidence type="ECO:0000256" key="12">
    <source>
        <dbReference type="SAM" id="Phobius"/>
    </source>
</evidence>
<dbReference type="PANTHER" id="PTHR25466:SF14">
    <property type="entry name" value="BUTYROPHILIN SUBFAMILY 2 MEMBER A2-LIKE-RELATED"/>
    <property type="match status" value="1"/>
</dbReference>
<feature type="signal peptide" evidence="13">
    <location>
        <begin position="1"/>
        <end position="20"/>
    </location>
</feature>
<dbReference type="InterPro" id="IPR013106">
    <property type="entry name" value="Ig_V-set"/>
</dbReference>
<evidence type="ECO:0000256" key="8">
    <source>
        <dbReference type="ARBA" id="ARBA00023170"/>
    </source>
</evidence>
<keyword evidence="15" id="KW-1185">Reference proteome</keyword>